<dbReference type="SUPFAM" id="SSF47336">
    <property type="entry name" value="ACP-like"/>
    <property type="match status" value="1"/>
</dbReference>
<evidence type="ECO:0000313" key="3">
    <source>
        <dbReference type="Proteomes" id="UP000791080"/>
    </source>
</evidence>
<proteinExistence type="predicted"/>
<dbReference type="PROSITE" id="PS50075">
    <property type="entry name" value="CARRIER"/>
    <property type="match status" value="1"/>
</dbReference>
<keyword evidence="3" id="KW-1185">Reference proteome</keyword>
<organism evidence="2 3">
    <name type="scientific">Actinoalloteichus caeruleus DSM 43889</name>
    <dbReference type="NCBI Taxonomy" id="1120930"/>
    <lineage>
        <taxon>Bacteria</taxon>
        <taxon>Bacillati</taxon>
        <taxon>Actinomycetota</taxon>
        <taxon>Actinomycetes</taxon>
        <taxon>Pseudonocardiales</taxon>
        <taxon>Pseudonocardiaceae</taxon>
        <taxon>Actinoalloteichus</taxon>
        <taxon>Actinoalloteichus cyanogriseus</taxon>
    </lineage>
</organism>
<accession>A0ABT1JC98</accession>
<dbReference type="Proteomes" id="UP000791080">
    <property type="component" value="Unassembled WGS sequence"/>
</dbReference>
<protein>
    <submittedName>
        <fullName evidence="2">Acyl carrier protein</fullName>
    </submittedName>
</protein>
<dbReference type="InterPro" id="IPR009081">
    <property type="entry name" value="PP-bd_ACP"/>
</dbReference>
<name>A0ABT1JC98_ACTCY</name>
<reference evidence="2 3" key="2">
    <citation type="submission" date="2022-06" db="EMBL/GenBank/DDBJ databases">
        <title>Genomic Encyclopedia of Type Strains, Phase I: the one thousand microbial genomes (KMG-I) project.</title>
        <authorList>
            <person name="Kyrpides N."/>
        </authorList>
    </citation>
    <scope>NUCLEOTIDE SEQUENCE [LARGE SCALE GENOMIC DNA]</scope>
    <source>
        <strain evidence="2 3">DSM 43889</strain>
    </source>
</reference>
<gene>
    <name evidence="2" type="ORF">G443_000387</name>
</gene>
<dbReference type="Gene3D" id="1.10.1200.10">
    <property type="entry name" value="ACP-like"/>
    <property type="match status" value="1"/>
</dbReference>
<dbReference type="RefSeq" id="WP_035293188.1">
    <property type="nucleotide sequence ID" value="NZ_AUBJ02000001.1"/>
</dbReference>
<dbReference type="EMBL" id="AUBJ02000001">
    <property type="protein sequence ID" value="MCP2330117.1"/>
    <property type="molecule type" value="Genomic_DNA"/>
</dbReference>
<evidence type="ECO:0000313" key="2">
    <source>
        <dbReference type="EMBL" id="MCP2330117.1"/>
    </source>
</evidence>
<reference evidence="2 3" key="1">
    <citation type="submission" date="2013-07" db="EMBL/GenBank/DDBJ databases">
        <authorList>
            <consortium name="DOE Joint Genome Institute"/>
            <person name="Reeve W."/>
            <person name="Huntemann M."/>
            <person name="Han J."/>
            <person name="Chen A."/>
            <person name="Kyrpides N."/>
            <person name="Mavromatis K."/>
            <person name="Markowitz V."/>
            <person name="Palaniappan K."/>
            <person name="Ivanova N."/>
            <person name="Schaumberg A."/>
            <person name="Pati A."/>
            <person name="Liolios K."/>
            <person name="Nordberg H.P."/>
            <person name="Cantor M.N."/>
            <person name="Hua S.X."/>
            <person name="Woyke T."/>
        </authorList>
    </citation>
    <scope>NUCLEOTIDE SEQUENCE [LARGE SCALE GENOMIC DNA]</scope>
    <source>
        <strain evidence="2 3">DSM 43889</strain>
    </source>
</reference>
<dbReference type="InterPro" id="IPR036736">
    <property type="entry name" value="ACP-like_sf"/>
</dbReference>
<dbReference type="Pfam" id="PF00550">
    <property type="entry name" value="PP-binding"/>
    <property type="match status" value="1"/>
</dbReference>
<sequence>MNHDHDHLEDSLRDLLVSTLELGGARDSVPGRGLLDTLGLDSVSCVRFLLAVEREFDIEIGDDDLTPQLVDDLTVLADYVRTRTSPSNTR</sequence>
<feature type="domain" description="Carrier" evidence="1">
    <location>
        <begin position="6"/>
        <end position="84"/>
    </location>
</feature>
<comment type="caution">
    <text evidence="2">The sequence shown here is derived from an EMBL/GenBank/DDBJ whole genome shotgun (WGS) entry which is preliminary data.</text>
</comment>
<evidence type="ECO:0000259" key="1">
    <source>
        <dbReference type="PROSITE" id="PS50075"/>
    </source>
</evidence>